<evidence type="ECO:0000313" key="2">
    <source>
        <dbReference type="EMBL" id="KJA24003.1"/>
    </source>
</evidence>
<protein>
    <submittedName>
        <fullName evidence="2">Uncharacterized protein</fullName>
    </submittedName>
</protein>
<dbReference type="EMBL" id="KN817539">
    <property type="protein sequence ID" value="KJA24003.1"/>
    <property type="molecule type" value="Genomic_DNA"/>
</dbReference>
<evidence type="ECO:0000313" key="3">
    <source>
        <dbReference type="Proteomes" id="UP000054270"/>
    </source>
</evidence>
<dbReference type="AlphaFoldDB" id="A0A0D2MJX6"/>
<evidence type="ECO:0000256" key="1">
    <source>
        <dbReference type="SAM" id="MobiDB-lite"/>
    </source>
</evidence>
<organism evidence="2 3">
    <name type="scientific">Hypholoma sublateritium (strain FD-334 SS-4)</name>
    <dbReference type="NCBI Taxonomy" id="945553"/>
    <lineage>
        <taxon>Eukaryota</taxon>
        <taxon>Fungi</taxon>
        <taxon>Dikarya</taxon>
        <taxon>Basidiomycota</taxon>
        <taxon>Agaricomycotina</taxon>
        <taxon>Agaricomycetes</taxon>
        <taxon>Agaricomycetidae</taxon>
        <taxon>Agaricales</taxon>
        <taxon>Agaricineae</taxon>
        <taxon>Strophariaceae</taxon>
        <taxon>Hypholoma</taxon>
    </lineage>
</organism>
<feature type="compositionally biased region" description="Polar residues" evidence="1">
    <location>
        <begin position="59"/>
        <end position="69"/>
    </location>
</feature>
<proteinExistence type="predicted"/>
<accession>A0A0D2MJX6</accession>
<keyword evidence="3" id="KW-1185">Reference proteome</keyword>
<feature type="compositionally biased region" description="Polar residues" evidence="1">
    <location>
        <begin position="1"/>
        <end position="16"/>
    </location>
</feature>
<feature type="region of interest" description="Disordered" evidence="1">
    <location>
        <begin position="1"/>
        <end position="84"/>
    </location>
</feature>
<dbReference type="Proteomes" id="UP000054270">
    <property type="component" value="Unassembled WGS sequence"/>
</dbReference>
<sequence length="148" mass="15993">MHVPSSSLAHTTSAPSDATPYRHCPPSPPRPAHRLEAEPTTTTRRNEAIARAPHMCTRPLTSTRHSLSLTPRDLRSSEYAPSAPAAMSCRSQHAAARLSTSSVPRATPICCEPTLASRSYGRLGDMHVQARYRCSKHPQDGCSGARIA</sequence>
<name>A0A0D2MJX6_HYPSF</name>
<gene>
    <name evidence="2" type="ORF">HYPSUDRAFT_200831</name>
</gene>
<reference evidence="3" key="1">
    <citation type="submission" date="2014-04" db="EMBL/GenBank/DDBJ databases">
        <title>Evolutionary Origins and Diversification of the Mycorrhizal Mutualists.</title>
        <authorList>
            <consortium name="DOE Joint Genome Institute"/>
            <consortium name="Mycorrhizal Genomics Consortium"/>
            <person name="Kohler A."/>
            <person name="Kuo A."/>
            <person name="Nagy L.G."/>
            <person name="Floudas D."/>
            <person name="Copeland A."/>
            <person name="Barry K.W."/>
            <person name="Cichocki N."/>
            <person name="Veneault-Fourrey C."/>
            <person name="LaButti K."/>
            <person name="Lindquist E.A."/>
            <person name="Lipzen A."/>
            <person name="Lundell T."/>
            <person name="Morin E."/>
            <person name="Murat C."/>
            <person name="Riley R."/>
            <person name="Ohm R."/>
            <person name="Sun H."/>
            <person name="Tunlid A."/>
            <person name="Henrissat B."/>
            <person name="Grigoriev I.V."/>
            <person name="Hibbett D.S."/>
            <person name="Martin F."/>
        </authorList>
    </citation>
    <scope>NUCLEOTIDE SEQUENCE [LARGE SCALE GENOMIC DNA]</scope>
    <source>
        <strain evidence="3">FD-334 SS-4</strain>
    </source>
</reference>